<name>A0ABP6STW7_9ACTN</name>
<dbReference type="SUPFAM" id="SSF48498">
    <property type="entry name" value="Tetracyclin repressor-like, C-terminal domain"/>
    <property type="match status" value="1"/>
</dbReference>
<comment type="caution">
    <text evidence="7">The sequence shown here is derived from an EMBL/GenBank/DDBJ whole genome shotgun (WGS) entry which is preliminary data.</text>
</comment>
<organism evidence="7 8">
    <name type="scientific">Cryptosporangium minutisporangium</name>
    <dbReference type="NCBI Taxonomy" id="113569"/>
    <lineage>
        <taxon>Bacteria</taxon>
        <taxon>Bacillati</taxon>
        <taxon>Actinomycetota</taxon>
        <taxon>Actinomycetes</taxon>
        <taxon>Cryptosporangiales</taxon>
        <taxon>Cryptosporangiaceae</taxon>
        <taxon>Cryptosporangium</taxon>
    </lineage>
</organism>
<dbReference type="InterPro" id="IPR050109">
    <property type="entry name" value="HTH-type_TetR-like_transc_reg"/>
</dbReference>
<reference evidence="8" key="1">
    <citation type="journal article" date="2019" name="Int. J. Syst. Evol. Microbiol.">
        <title>The Global Catalogue of Microorganisms (GCM) 10K type strain sequencing project: providing services to taxonomists for standard genome sequencing and annotation.</title>
        <authorList>
            <consortium name="The Broad Institute Genomics Platform"/>
            <consortium name="The Broad Institute Genome Sequencing Center for Infectious Disease"/>
            <person name="Wu L."/>
            <person name="Ma J."/>
        </authorList>
    </citation>
    <scope>NUCLEOTIDE SEQUENCE [LARGE SCALE GENOMIC DNA]</scope>
    <source>
        <strain evidence="8">JCM 9458</strain>
    </source>
</reference>
<evidence type="ECO:0000256" key="3">
    <source>
        <dbReference type="ARBA" id="ARBA00023125"/>
    </source>
</evidence>
<keyword evidence="4" id="KW-0804">Transcription</keyword>
<dbReference type="InterPro" id="IPR003012">
    <property type="entry name" value="Tet_transcr_reg_TetR"/>
</dbReference>
<feature type="domain" description="HTH tetR-type" evidence="6">
    <location>
        <begin position="8"/>
        <end position="68"/>
    </location>
</feature>
<dbReference type="PRINTS" id="PR00455">
    <property type="entry name" value="HTHTETR"/>
</dbReference>
<dbReference type="InterPro" id="IPR009057">
    <property type="entry name" value="Homeodomain-like_sf"/>
</dbReference>
<sequence>MARPRRPLLSRERIVAAALLLVDAEGLDALSTRRLAGELGVSGPSLYNHLATKEELLDAIVDTVVGEVDISMFATLAAPGGGVGWRAALHAWAHSYRAALAAHPNMVPVLAQGPGHRPNALRLADAVFGGLVDAGWPRGQATRIGALMRYFVTGSALGSFARGFPDDARVYAGRYPHLSEAHLLADHQRAIDDGAFEAGLEALLDGLELRYSRLVGARPPAAAPGSAD</sequence>
<dbReference type="RefSeq" id="WP_345727608.1">
    <property type="nucleotide sequence ID" value="NZ_BAAAYN010000011.1"/>
</dbReference>
<dbReference type="PRINTS" id="PR00400">
    <property type="entry name" value="TETREPRESSOR"/>
</dbReference>
<dbReference type="SUPFAM" id="SSF46689">
    <property type="entry name" value="Homeodomain-like"/>
    <property type="match status" value="1"/>
</dbReference>
<keyword evidence="2" id="KW-0805">Transcription regulation</keyword>
<evidence type="ECO:0000313" key="8">
    <source>
        <dbReference type="Proteomes" id="UP001501676"/>
    </source>
</evidence>
<evidence type="ECO:0000256" key="5">
    <source>
        <dbReference type="PROSITE-ProRule" id="PRU00335"/>
    </source>
</evidence>
<dbReference type="EMBL" id="BAAAYN010000011">
    <property type="protein sequence ID" value="GAA3385401.1"/>
    <property type="molecule type" value="Genomic_DNA"/>
</dbReference>
<accession>A0ABP6STW7</accession>
<dbReference type="InterPro" id="IPR001647">
    <property type="entry name" value="HTH_TetR"/>
</dbReference>
<dbReference type="InterPro" id="IPR036271">
    <property type="entry name" value="Tet_transcr_reg_TetR-rel_C_sf"/>
</dbReference>
<gene>
    <name evidence="7" type="ORF">GCM10020369_18770</name>
</gene>
<dbReference type="PANTHER" id="PTHR30055:SF151">
    <property type="entry name" value="TRANSCRIPTIONAL REGULATORY PROTEIN"/>
    <property type="match status" value="1"/>
</dbReference>
<evidence type="ECO:0000256" key="2">
    <source>
        <dbReference type="ARBA" id="ARBA00023015"/>
    </source>
</evidence>
<dbReference type="PANTHER" id="PTHR30055">
    <property type="entry name" value="HTH-TYPE TRANSCRIPTIONAL REGULATOR RUTR"/>
    <property type="match status" value="1"/>
</dbReference>
<keyword evidence="8" id="KW-1185">Reference proteome</keyword>
<dbReference type="Proteomes" id="UP001501676">
    <property type="component" value="Unassembled WGS sequence"/>
</dbReference>
<keyword evidence="1" id="KW-0678">Repressor</keyword>
<dbReference type="PROSITE" id="PS50977">
    <property type="entry name" value="HTH_TETR_2"/>
    <property type="match status" value="1"/>
</dbReference>
<evidence type="ECO:0000259" key="6">
    <source>
        <dbReference type="PROSITE" id="PS50977"/>
    </source>
</evidence>
<proteinExistence type="predicted"/>
<dbReference type="Pfam" id="PF00440">
    <property type="entry name" value="TetR_N"/>
    <property type="match status" value="1"/>
</dbReference>
<evidence type="ECO:0000256" key="4">
    <source>
        <dbReference type="ARBA" id="ARBA00023163"/>
    </source>
</evidence>
<feature type="DNA-binding region" description="H-T-H motif" evidence="5">
    <location>
        <begin position="31"/>
        <end position="50"/>
    </location>
</feature>
<dbReference type="Pfam" id="PF02909">
    <property type="entry name" value="TetR_C_1"/>
    <property type="match status" value="1"/>
</dbReference>
<protein>
    <submittedName>
        <fullName evidence="7">TetR/AcrR family transcriptional regulator</fullName>
    </submittedName>
</protein>
<dbReference type="Gene3D" id="1.10.357.10">
    <property type="entry name" value="Tetracycline Repressor, domain 2"/>
    <property type="match status" value="1"/>
</dbReference>
<evidence type="ECO:0000313" key="7">
    <source>
        <dbReference type="EMBL" id="GAA3385401.1"/>
    </source>
</evidence>
<dbReference type="InterPro" id="IPR004111">
    <property type="entry name" value="Repressor_TetR_C"/>
</dbReference>
<keyword evidence="3 5" id="KW-0238">DNA-binding</keyword>
<evidence type="ECO:0000256" key="1">
    <source>
        <dbReference type="ARBA" id="ARBA00022491"/>
    </source>
</evidence>